<dbReference type="KEGG" id="rama:IDM48_11110"/>
<name>A0A7H2BJN0_9MICC</name>
<evidence type="ECO:0000313" key="2">
    <source>
        <dbReference type="EMBL" id="QNV39876.1"/>
    </source>
</evidence>
<dbReference type="InterPro" id="IPR006311">
    <property type="entry name" value="TAT_signal"/>
</dbReference>
<protein>
    <recommendedName>
        <fullName evidence="4">Tat pathway signal sequence domain protein</fullName>
    </recommendedName>
</protein>
<dbReference type="PROSITE" id="PS51318">
    <property type="entry name" value="TAT"/>
    <property type="match status" value="1"/>
</dbReference>
<gene>
    <name evidence="2" type="ORF">IDM48_11110</name>
</gene>
<keyword evidence="3" id="KW-1185">Reference proteome</keyword>
<dbReference type="RefSeq" id="WP_068168856.1">
    <property type="nucleotide sequence ID" value="NZ_CP061538.1"/>
</dbReference>
<evidence type="ECO:0000313" key="3">
    <source>
        <dbReference type="Proteomes" id="UP000516421"/>
    </source>
</evidence>
<dbReference type="Proteomes" id="UP000516421">
    <property type="component" value="Chromosome"/>
</dbReference>
<reference evidence="2 3" key="1">
    <citation type="submission" date="2020-09" db="EMBL/GenBank/DDBJ databases">
        <title>Investigation of environmental microbe.</title>
        <authorList>
            <person name="Ou Y."/>
            <person name="Kang Q."/>
        </authorList>
    </citation>
    <scope>NUCLEOTIDE SEQUENCE [LARGE SCALE GENOMIC DNA]</scope>
    <source>
        <strain evidence="2 3">KJZ-9</strain>
    </source>
</reference>
<proteinExistence type="predicted"/>
<sequence length="205" mass="21966">MNNHRTISRRTLAKGSGWAAPAIMASAVTPVYAASAQPTLTSITWFYNASSTNGNVQPYTCNNKSQLRITQKTAGSNVTVSNIPTGAKLSNLVANYWLPVAANTTFTRVTSTSSAWSIPTATGKFVVNNNITYREYTSSYTPVIAVTGTTWTQPTPDAMDFVSSCQPSGTLASTTYHYTQNITLTSAKGVATVLTKDNGWANQMK</sequence>
<dbReference type="AlphaFoldDB" id="A0A7H2BJN0"/>
<feature type="signal peptide" evidence="1">
    <location>
        <begin position="1"/>
        <end position="33"/>
    </location>
</feature>
<evidence type="ECO:0008006" key="4">
    <source>
        <dbReference type="Google" id="ProtNLM"/>
    </source>
</evidence>
<feature type="chain" id="PRO_5039020006" description="Tat pathway signal sequence domain protein" evidence="1">
    <location>
        <begin position="34"/>
        <end position="205"/>
    </location>
</feature>
<dbReference type="EMBL" id="CP061538">
    <property type="protein sequence ID" value="QNV39876.1"/>
    <property type="molecule type" value="Genomic_DNA"/>
</dbReference>
<evidence type="ECO:0000256" key="1">
    <source>
        <dbReference type="SAM" id="SignalP"/>
    </source>
</evidence>
<keyword evidence="1" id="KW-0732">Signal</keyword>
<organism evidence="2 3">
    <name type="scientific">Rothia amarae</name>
    <dbReference type="NCBI Taxonomy" id="169480"/>
    <lineage>
        <taxon>Bacteria</taxon>
        <taxon>Bacillati</taxon>
        <taxon>Actinomycetota</taxon>
        <taxon>Actinomycetes</taxon>
        <taxon>Micrococcales</taxon>
        <taxon>Micrococcaceae</taxon>
        <taxon>Rothia</taxon>
    </lineage>
</organism>
<accession>A0A7H2BJN0</accession>